<feature type="region of interest" description="Disordered" evidence="1">
    <location>
        <begin position="260"/>
        <end position="282"/>
    </location>
</feature>
<evidence type="ECO:0000256" key="1">
    <source>
        <dbReference type="SAM" id="MobiDB-lite"/>
    </source>
</evidence>
<sequence>MKPSRAVGDWVLVLICVAVVAAGVLVGGLLHKTERSTKPLPPESAPAAPTHSDGAYVTPPVIYPVAIPGCDAVEPPRGGGLTSSLTTFTTSYDNPAYPWFSGAKAEAMTQALRGALPGDVEIGFAPVAESLVFQPIPVEQNGMAFGGRTDARATVLRGDRTGSLSVSVWQSTGPVPPCVAGHLDERRHLADGGIADVQDSWYEIDKVRTRTRSVRAYLPDGTVADVHADDVAADRGHSGAVPLTIDELVAMVTAPSGLRVTTPVPPSTPNPPESCTVATGSGKTIDRETVTRLNTELARIPLDGLQLERPLGDLRPSGTGGELCQAVRANTPQGRAHFAIAMGTGQSADSGPGQGNTRRLPNGVIVGDQEVMAIDSAPQSRPETARTVTVTYASGSWVRISCSGETAPMSYVQLEAIALTPGLEVVGA</sequence>
<evidence type="ECO:0000256" key="2">
    <source>
        <dbReference type="SAM" id="Phobius"/>
    </source>
</evidence>
<name>A0A3A4JWH4_9NOCA</name>
<proteinExistence type="predicted"/>
<keyword evidence="4" id="KW-1185">Reference proteome</keyword>
<protein>
    <submittedName>
        <fullName evidence="3">Uncharacterized protein</fullName>
    </submittedName>
</protein>
<dbReference type="OrthoDB" id="4507762at2"/>
<dbReference type="EMBL" id="QZFU01000036">
    <property type="protein sequence ID" value="RJO71012.1"/>
    <property type="molecule type" value="Genomic_DNA"/>
</dbReference>
<evidence type="ECO:0000313" key="3">
    <source>
        <dbReference type="EMBL" id="RJO71012.1"/>
    </source>
</evidence>
<comment type="caution">
    <text evidence="3">The sequence shown here is derived from an EMBL/GenBank/DDBJ whole genome shotgun (WGS) entry which is preliminary data.</text>
</comment>
<feature type="transmembrane region" description="Helical" evidence="2">
    <location>
        <begin position="7"/>
        <end position="30"/>
    </location>
</feature>
<keyword evidence="2" id="KW-0472">Membrane</keyword>
<accession>A0A3A4JWH4</accession>
<evidence type="ECO:0000313" key="4">
    <source>
        <dbReference type="Proteomes" id="UP000266677"/>
    </source>
</evidence>
<gene>
    <name evidence="3" type="ORF">D5S18_26075</name>
</gene>
<organism evidence="3 4">
    <name type="scientific">Nocardia panacis</name>
    <dbReference type="NCBI Taxonomy" id="2340916"/>
    <lineage>
        <taxon>Bacteria</taxon>
        <taxon>Bacillati</taxon>
        <taxon>Actinomycetota</taxon>
        <taxon>Actinomycetes</taxon>
        <taxon>Mycobacteriales</taxon>
        <taxon>Nocardiaceae</taxon>
        <taxon>Nocardia</taxon>
    </lineage>
</organism>
<reference evidence="3 4" key="1">
    <citation type="submission" date="2018-09" db="EMBL/GenBank/DDBJ databases">
        <title>YIM PH21274 draft genome.</title>
        <authorList>
            <person name="Miao C."/>
        </authorList>
    </citation>
    <scope>NUCLEOTIDE SEQUENCE [LARGE SCALE GENOMIC DNA]</scope>
    <source>
        <strain evidence="3 4">YIM PH 21724</strain>
    </source>
</reference>
<feature type="compositionally biased region" description="Pro residues" evidence="1">
    <location>
        <begin position="263"/>
        <end position="272"/>
    </location>
</feature>
<keyword evidence="2" id="KW-0812">Transmembrane</keyword>
<dbReference type="Proteomes" id="UP000266677">
    <property type="component" value="Unassembled WGS sequence"/>
</dbReference>
<keyword evidence="2" id="KW-1133">Transmembrane helix</keyword>
<dbReference type="AlphaFoldDB" id="A0A3A4JWH4"/>